<dbReference type="Proteomes" id="UP000703269">
    <property type="component" value="Unassembled WGS sequence"/>
</dbReference>
<proteinExistence type="predicted"/>
<evidence type="ECO:0000256" key="1">
    <source>
        <dbReference type="SAM" id="MobiDB-lite"/>
    </source>
</evidence>
<organism evidence="2 3">
    <name type="scientific">Phanerochaete sordida</name>
    <dbReference type="NCBI Taxonomy" id="48140"/>
    <lineage>
        <taxon>Eukaryota</taxon>
        <taxon>Fungi</taxon>
        <taxon>Dikarya</taxon>
        <taxon>Basidiomycota</taxon>
        <taxon>Agaricomycotina</taxon>
        <taxon>Agaricomycetes</taxon>
        <taxon>Polyporales</taxon>
        <taxon>Phanerochaetaceae</taxon>
        <taxon>Phanerochaete</taxon>
    </lineage>
</organism>
<evidence type="ECO:0000313" key="2">
    <source>
        <dbReference type="EMBL" id="GJE94406.1"/>
    </source>
</evidence>
<name>A0A9P3LGB9_9APHY</name>
<gene>
    <name evidence="2" type="ORF">PsYK624_105750</name>
</gene>
<comment type="caution">
    <text evidence="2">The sequence shown here is derived from an EMBL/GenBank/DDBJ whole genome shotgun (WGS) entry which is preliminary data.</text>
</comment>
<keyword evidence="3" id="KW-1185">Reference proteome</keyword>
<protein>
    <submittedName>
        <fullName evidence="2">Uncharacterized protein</fullName>
    </submittedName>
</protein>
<accession>A0A9P3LGB9</accession>
<feature type="region of interest" description="Disordered" evidence="1">
    <location>
        <begin position="1"/>
        <end position="67"/>
    </location>
</feature>
<evidence type="ECO:0000313" key="3">
    <source>
        <dbReference type="Proteomes" id="UP000703269"/>
    </source>
</evidence>
<feature type="compositionally biased region" description="Polar residues" evidence="1">
    <location>
        <begin position="12"/>
        <end position="23"/>
    </location>
</feature>
<reference evidence="2 3" key="1">
    <citation type="submission" date="2021-08" db="EMBL/GenBank/DDBJ databases">
        <title>Draft Genome Sequence of Phanerochaete sordida strain YK-624.</title>
        <authorList>
            <person name="Mori T."/>
            <person name="Dohra H."/>
            <person name="Suzuki T."/>
            <person name="Kawagishi H."/>
            <person name="Hirai H."/>
        </authorList>
    </citation>
    <scope>NUCLEOTIDE SEQUENCE [LARGE SCALE GENOMIC DNA]</scope>
    <source>
        <strain evidence="2 3">YK-624</strain>
    </source>
</reference>
<dbReference type="EMBL" id="BPQB01000040">
    <property type="protein sequence ID" value="GJE94406.1"/>
    <property type="molecule type" value="Genomic_DNA"/>
</dbReference>
<dbReference type="AlphaFoldDB" id="A0A9P3LGB9"/>
<feature type="compositionally biased region" description="Basic and acidic residues" evidence="1">
    <location>
        <begin position="55"/>
        <end position="67"/>
    </location>
</feature>
<sequence>MVAPDEHRRLPLTTQPSPTSMAFRSTRARRTYHRVNGPSWSSGGDLISKHPPIVSDHHHFEPTKQAG</sequence>